<name>A0A645I0S9_9ZZZZ</name>
<dbReference type="EMBL" id="VSSQ01102864">
    <property type="protein sequence ID" value="MPN44049.1"/>
    <property type="molecule type" value="Genomic_DNA"/>
</dbReference>
<protein>
    <submittedName>
        <fullName evidence="1">Uncharacterized protein</fullName>
    </submittedName>
</protein>
<reference evidence="1" key="1">
    <citation type="submission" date="2019-08" db="EMBL/GenBank/DDBJ databases">
        <authorList>
            <person name="Kucharzyk K."/>
            <person name="Murdoch R.W."/>
            <person name="Higgins S."/>
            <person name="Loffler F."/>
        </authorList>
    </citation>
    <scope>NUCLEOTIDE SEQUENCE</scope>
</reference>
<comment type="caution">
    <text evidence="1">The sequence shown here is derived from an EMBL/GenBank/DDBJ whole genome shotgun (WGS) entry which is preliminary data.</text>
</comment>
<accession>A0A645I0S9</accession>
<organism evidence="1">
    <name type="scientific">bioreactor metagenome</name>
    <dbReference type="NCBI Taxonomy" id="1076179"/>
    <lineage>
        <taxon>unclassified sequences</taxon>
        <taxon>metagenomes</taxon>
        <taxon>ecological metagenomes</taxon>
    </lineage>
</organism>
<sequence length="155" mass="16928">MMEALSTLRSPRSVNWPCSSRACRSPETLTWRSARTSTCSLLALACRFMLRPDSLPVPGGVNWAYPVPVSWPPSSGARVRLPLYPRMRAWLPLPPLRRSSVMSSLVPCSLARRMPSRRSTPSSRDTILSPSALISPCHLGSCKVPLMLASAASVP</sequence>
<evidence type="ECO:0000313" key="1">
    <source>
        <dbReference type="EMBL" id="MPN44049.1"/>
    </source>
</evidence>
<proteinExistence type="predicted"/>
<dbReference type="AlphaFoldDB" id="A0A645I0S9"/>
<gene>
    <name evidence="1" type="ORF">SDC9_191610</name>
</gene>